<dbReference type="RefSeq" id="WP_091568119.1">
    <property type="nucleotide sequence ID" value="NZ_FMZA01000007.1"/>
</dbReference>
<protein>
    <submittedName>
        <fullName evidence="2">Glyoxylase, beta-lactamase superfamily II</fullName>
    </submittedName>
</protein>
<dbReference type="PANTHER" id="PTHR43084">
    <property type="entry name" value="PERSULFIDE DIOXYGENASE ETHE1"/>
    <property type="match status" value="1"/>
</dbReference>
<dbReference type="AlphaFoldDB" id="A0A1G6L9I1"/>
<reference evidence="2 3" key="1">
    <citation type="submission" date="2016-10" db="EMBL/GenBank/DDBJ databases">
        <authorList>
            <person name="de Groot N.N."/>
        </authorList>
    </citation>
    <scope>NUCLEOTIDE SEQUENCE [LARGE SCALE GENOMIC DNA]</scope>
    <source>
        <strain evidence="2 3">DSM 45514</strain>
    </source>
</reference>
<dbReference type="InterPro" id="IPR001279">
    <property type="entry name" value="Metallo-B-lactamas"/>
</dbReference>
<dbReference type="OrthoDB" id="9784009at2"/>
<proteinExistence type="predicted"/>
<gene>
    <name evidence="2" type="ORF">SAMN04488112_107125</name>
</gene>
<dbReference type="SMART" id="SM00849">
    <property type="entry name" value="Lactamase_B"/>
    <property type="match status" value="1"/>
</dbReference>
<name>A0A1G6L9I1_9BACL</name>
<evidence type="ECO:0000313" key="2">
    <source>
        <dbReference type="EMBL" id="SDC39979.1"/>
    </source>
</evidence>
<keyword evidence="3" id="KW-1185">Reference proteome</keyword>
<feature type="domain" description="Rhodanese" evidence="1">
    <location>
        <begin position="17"/>
        <end position="111"/>
    </location>
</feature>
<dbReference type="Proteomes" id="UP000199387">
    <property type="component" value="Unassembled WGS sequence"/>
</dbReference>
<dbReference type="SUPFAM" id="SSF56281">
    <property type="entry name" value="Metallo-hydrolase/oxidoreductase"/>
    <property type="match status" value="1"/>
</dbReference>
<dbReference type="InterPro" id="IPR044528">
    <property type="entry name" value="POD-like_MBL-fold"/>
</dbReference>
<evidence type="ECO:0000259" key="1">
    <source>
        <dbReference type="PROSITE" id="PS50206"/>
    </source>
</evidence>
<accession>A0A1G6L9I1</accession>
<dbReference type="GO" id="GO:0006749">
    <property type="term" value="P:glutathione metabolic process"/>
    <property type="evidence" value="ECO:0007669"/>
    <property type="project" value="InterPro"/>
</dbReference>
<dbReference type="InterPro" id="IPR051682">
    <property type="entry name" value="Mito_Persulfide_Diox"/>
</dbReference>
<dbReference type="Pfam" id="PF00753">
    <property type="entry name" value="Lactamase_B"/>
    <property type="match status" value="1"/>
</dbReference>
<organism evidence="2 3">
    <name type="scientific">Melghirimyces thermohalophilus</name>
    <dbReference type="NCBI Taxonomy" id="1236220"/>
    <lineage>
        <taxon>Bacteria</taxon>
        <taxon>Bacillati</taxon>
        <taxon>Bacillota</taxon>
        <taxon>Bacilli</taxon>
        <taxon>Bacillales</taxon>
        <taxon>Thermoactinomycetaceae</taxon>
        <taxon>Melghirimyces</taxon>
    </lineage>
</organism>
<dbReference type="SMART" id="SM00450">
    <property type="entry name" value="RHOD"/>
    <property type="match status" value="1"/>
</dbReference>
<dbReference type="Gene3D" id="3.60.15.10">
    <property type="entry name" value="Ribonuclease Z/Hydroxyacylglutathione hydrolase-like"/>
    <property type="match status" value="1"/>
</dbReference>
<dbReference type="Gene3D" id="3.40.250.10">
    <property type="entry name" value="Rhodanese-like domain"/>
    <property type="match status" value="1"/>
</dbReference>
<dbReference type="PROSITE" id="PS50206">
    <property type="entry name" value="RHODANESE_3"/>
    <property type="match status" value="1"/>
</dbReference>
<dbReference type="GO" id="GO:0050313">
    <property type="term" value="F:sulfur dioxygenase activity"/>
    <property type="evidence" value="ECO:0007669"/>
    <property type="project" value="InterPro"/>
</dbReference>
<dbReference type="CDD" id="cd07724">
    <property type="entry name" value="POD-like_MBL-fold"/>
    <property type="match status" value="1"/>
</dbReference>
<dbReference type="STRING" id="1236220.SAMN04488112_107125"/>
<dbReference type="PANTHER" id="PTHR43084:SF7">
    <property type="entry name" value="BETA-LACTAMASE DOMAIN PROTEIN"/>
    <property type="match status" value="1"/>
</dbReference>
<evidence type="ECO:0000313" key="3">
    <source>
        <dbReference type="Proteomes" id="UP000199387"/>
    </source>
</evidence>
<dbReference type="SUPFAM" id="SSF52821">
    <property type="entry name" value="Rhodanese/Cell cycle control phosphatase"/>
    <property type="match status" value="1"/>
</dbReference>
<dbReference type="Pfam" id="PF00581">
    <property type="entry name" value="Rhodanese"/>
    <property type="match status" value="1"/>
</dbReference>
<dbReference type="InterPro" id="IPR001763">
    <property type="entry name" value="Rhodanese-like_dom"/>
</dbReference>
<dbReference type="GO" id="GO:0070813">
    <property type="term" value="P:hydrogen sulfide metabolic process"/>
    <property type="evidence" value="ECO:0007669"/>
    <property type="project" value="TreeGrafter"/>
</dbReference>
<dbReference type="EMBL" id="FMZA01000007">
    <property type="protein sequence ID" value="SDC39979.1"/>
    <property type="molecule type" value="Genomic_DNA"/>
</dbReference>
<sequence length="384" mass="42748">MSIKTITVEKLQDKIADGENLLILDVRNPEDFQNWKIEGKNVQNLNIPYFDFLDNEKAAESHLSKETEVVVVCVKGGSSEMVAEMLADQGYDVFSLEGGMQAWGDFYTFQPVVEDSDISLYQGIRPARGCLSYVIASRDEAIIVDPLRHIDRYLQFVKEKGLKVVSVLDTHGHADHISGGPALAKELDVPYYLHPYDGIHPIDMLPAGISYEMVQPNQEFKVGSTRIKALHIPGHTLGNITYLINDRYLLSGDSIFLQSIARPDLGGKGETWAPVHYESLKRLLELPDETVVLPGHFSSPHEADENGLYTGTLGELKQSNDGLRKVQEGKEAFVQYILSSLPTFPPQYVDIKRVNAGLLQADEDKASELELGRNICALSQAYDD</sequence>
<dbReference type="InterPro" id="IPR036873">
    <property type="entry name" value="Rhodanese-like_dom_sf"/>
</dbReference>
<dbReference type="InterPro" id="IPR036866">
    <property type="entry name" value="RibonucZ/Hydroxyglut_hydro"/>
</dbReference>